<evidence type="ECO:0000313" key="20">
    <source>
        <dbReference type="Proteomes" id="UP000594261"/>
    </source>
</evidence>
<evidence type="ECO:0000256" key="4">
    <source>
        <dbReference type="ARBA" id="ARBA00022527"/>
    </source>
</evidence>
<dbReference type="EC" id="2.7.11.1" evidence="2"/>
<evidence type="ECO:0000256" key="15">
    <source>
        <dbReference type="ARBA" id="ARBA00047899"/>
    </source>
</evidence>
<keyword evidence="5" id="KW-0808">Transferase</keyword>
<dbReference type="InterPro" id="IPR011009">
    <property type="entry name" value="Kinase-like_dom_sf"/>
</dbReference>
<evidence type="ECO:0000256" key="1">
    <source>
        <dbReference type="ARBA" id="ARBA00004251"/>
    </source>
</evidence>
<keyword evidence="12" id="KW-0472">Membrane</keyword>
<dbReference type="GO" id="GO:0048544">
    <property type="term" value="P:recognition of pollen"/>
    <property type="evidence" value="ECO:0007669"/>
    <property type="project" value="InterPro"/>
</dbReference>
<evidence type="ECO:0000256" key="16">
    <source>
        <dbReference type="ARBA" id="ARBA00048679"/>
    </source>
</evidence>
<dbReference type="Gene3D" id="1.10.510.10">
    <property type="entry name" value="Transferase(Phosphotransferase) domain 1"/>
    <property type="match status" value="1"/>
</dbReference>
<dbReference type="InterPro" id="IPR000858">
    <property type="entry name" value="S_locus_glycoprot_dom"/>
</dbReference>
<dbReference type="EMBL" id="LRBV02000008">
    <property type="status" value="NOT_ANNOTATED_CDS"/>
    <property type="molecule type" value="Genomic_DNA"/>
</dbReference>
<dbReference type="AlphaFoldDB" id="A0A7N2M9U7"/>
<keyword evidence="4" id="KW-0723">Serine/threonine-protein kinase</keyword>
<dbReference type="PANTHER" id="PTHR27002:SF925">
    <property type="entry name" value="RECEPTOR-LIKE SERINE_THREONINE-PROTEIN KINASE"/>
    <property type="match status" value="1"/>
</dbReference>
<name>A0A7N2M9U7_QUELO</name>
<dbReference type="OMA" id="YAWIANP"/>
<dbReference type="PANTHER" id="PTHR27002">
    <property type="entry name" value="RECEPTOR-LIKE SERINE/THREONINE-PROTEIN KINASE SD1-8"/>
    <property type="match status" value="1"/>
</dbReference>
<proteinExistence type="predicted"/>
<evidence type="ECO:0000256" key="9">
    <source>
        <dbReference type="ARBA" id="ARBA00022777"/>
    </source>
</evidence>
<protein>
    <recommendedName>
        <fullName evidence="2">non-specific serine/threonine protein kinase</fullName>
        <ecNumber evidence="2">2.7.11.1</ecNumber>
    </recommendedName>
</protein>
<keyword evidence="9" id="KW-0418">Kinase</keyword>
<evidence type="ECO:0000256" key="3">
    <source>
        <dbReference type="ARBA" id="ARBA00022475"/>
    </source>
</evidence>
<keyword evidence="11" id="KW-1133">Transmembrane helix</keyword>
<dbReference type="GO" id="GO:0005524">
    <property type="term" value="F:ATP binding"/>
    <property type="evidence" value="ECO:0007669"/>
    <property type="project" value="UniProtKB-KW"/>
</dbReference>
<evidence type="ECO:0000256" key="11">
    <source>
        <dbReference type="ARBA" id="ARBA00022989"/>
    </source>
</evidence>
<dbReference type="InterPro" id="IPR008271">
    <property type="entry name" value="Ser/Thr_kinase_AS"/>
</dbReference>
<dbReference type="Pfam" id="PF11883">
    <property type="entry name" value="DUF3403"/>
    <property type="match status" value="1"/>
</dbReference>
<dbReference type="SMART" id="SM00220">
    <property type="entry name" value="S_TKc"/>
    <property type="match status" value="1"/>
</dbReference>
<dbReference type="InterPro" id="IPR021820">
    <property type="entry name" value="S-locus_recpt_kinase_C"/>
</dbReference>
<accession>A0A7N2M9U7</accession>
<evidence type="ECO:0000256" key="13">
    <source>
        <dbReference type="ARBA" id="ARBA00023157"/>
    </source>
</evidence>
<keyword evidence="6" id="KW-0812">Transmembrane</keyword>
<comment type="catalytic activity">
    <reaction evidence="15">
        <text>L-threonyl-[protein] + ATP = O-phospho-L-threonyl-[protein] + ADP + H(+)</text>
        <dbReference type="Rhea" id="RHEA:46608"/>
        <dbReference type="Rhea" id="RHEA-COMP:11060"/>
        <dbReference type="Rhea" id="RHEA-COMP:11605"/>
        <dbReference type="ChEBI" id="CHEBI:15378"/>
        <dbReference type="ChEBI" id="CHEBI:30013"/>
        <dbReference type="ChEBI" id="CHEBI:30616"/>
        <dbReference type="ChEBI" id="CHEBI:61977"/>
        <dbReference type="ChEBI" id="CHEBI:456216"/>
        <dbReference type="EC" id="2.7.11.1"/>
    </reaction>
</comment>
<evidence type="ECO:0000259" key="18">
    <source>
        <dbReference type="PROSITE" id="PS50927"/>
    </source>
</evidence>
<dbReference type="InterPro" id="IPR036426">
    <property type="entry name" value="Bulb-type_lectin_dom_sf"/>
</dbReference>
<dbReference type="InterPro" id="IPR001480">
    <property type="entry name" value="Bulb-type_lectin_dom"/>
</dbReference>
<sequence length="480" mass="54351">MVNSSGSLVLLSQKKTVALSANSIKEARNPIVQLLDSGNLVLREENEDNYLWQSFDYPSDTWLPGMKLGWDLRTGLERKAPKSTSDPVHRMAYLATPLFNYTFVSNKDEVHFMFDMIRTYVITKAVLNQSQYERYVWIKGENKWILYSTLPKDKCDTYNLCGAYGNCIMGESPVCQSVEGFKPVSLETGDSEEWSRGCVRTTFSFSSVSTATNYFNASNNLGEGGFGPVYKGSLLNGQLVAVKRLSRKSGQGWEELKNEAMLIAKLQHKNLVKLLGCCIERDEKILIYEYLPNKSLDYFLFDPIRHEIKDWATRAHIIEGIVQGLLYLHQYSRLQIIHRDLKPSNILLDKDMNPKISNFGLARIFCENGSQATNQIAWDLWKSNRSLELMDPILGDTPPSPANFLLSYINIALLCVQENAIDRPTISNVISMFNKEPTLLLSPKKPAFSFGRGMEDLGSSKRKPEICSLNDMTVSILEAR</sequence>
<keyword evidence="20" id="KW-1185">Reference proteome</keyword>
<dbReference type="FunFam" id="3.30.200.20:FF:000951">
    <property type="entry name" value="Uncharacterized protein"/>
    <property type="match status" value="1"/>
</dbReference>
<keyword evidence="10" id="KW-0067">ATP-binding</keyword>
<evidence type="ECO:0000313" key="19">
    <source>
        <dbReference type="EnsemblPlants" id="QL08p016945:mrna"/>
    </source>
</evidence>
<dbReference type="Proteomes" id="UP000594261">
    <property type="component" value="Chromosome 8"/>
</dbReference>
<evidence type="ECO:0000259" key="17">
    <source>
        <dbReference type="PROSITE" id="PS50011"/>
    </source>
</evidence>
<dbReference type="Pfam" id="PF00069">
    <property type="entry name" value="Pkinase"/>
    <property type="match status" value="1"/>
</dbReference>
<feature type="domain" description="Protein kinase" evidence="17">
    <location>
        <begin position="215"/>
        <end position="480"/>
    </location>
</feature>
<keyword evidence="8" id="KW-0547">Nucleotide-binding</keyword>
<dbReference type="GO" id="GO:0005886">
    <property type="term" value="C:plasma membrane"/>
    <property type="evidence" value="ECO:0007669"/>
    <property type="project" value="UniProtKB-SubCell"/>
</dbReference>
<dbReference type="Gene3D" id="3.30.200.20">
    <property type="entry name" value="Phosphorylase Kinase, domain 1"/>
    <property type="match status" value="1"/>
</dbReference>
<keyword evidence="13" id="KW-1015">Disulfide bond</keyword>
<dbReference type="FunFam" id="1.10.510.10:FF:001023">
    <property type="entry name" value="Os07g0541700 protein"/>
    <property type="match status" value="1"/>
</dbReference>
<dbReference type="Gramene" id="QL08p016945:mrna">
    <property type="protein sequence ID" value="QL08p016945:mrna"/>
    <property type="gene ID" value="QL08p016945"/>
</dbReference>
<evidence type="ECO:0000256" key="14">
    <source>
        <dbReference type="ARBA" id="ARBA00023180"/>
    </source>
</evidence>
<keyword evidence="14" id="KW-0325">Glycoprotein</keyword>
<evidence type="ECO:0000256" key="6">
    <source>
        <dbReference type="ARBA" id="ARBA00022692"/>
    </source>
</evidence>
<dbReference type="Pfam" id="PF00954">
    <property type="entry name" value="S_locus_glycop"/>
    <property type="match status" value="1"/>
</dbReference>
<reference evidence="19" key="2">
    <citation type="submission" date="2021-01" db="UniProtKB">
        <authorList>
            <consortium name="EnsemblPlants"/>
        </authorList>
    </citation>
    <scope>IDENTIFICATION</scope>
</reference>
<dbReference type="SUPFAM" id="SSF51110">
    <property type="entry name" value="alpha-D-mannose-specific plant lectins"/>
    <property type="match status" value="1"/>
</dbReference>
<feature type="domain" description="Bulb-type lectin" evidence="18">
    <location>
        <begin position="1"/>
        <end position="55"/>
    </location>
</feature>
<evidence type="ECO:0000256" key="5">
    <source>
        <dbReference type="ARBA" id="ARBA00022679"/>
    </source>
</evidence>
<evidence type="ECO:0000256" key="2">
    <source>
        <dbReference type="ARBA" id="ARBA00012513"/>
    </source>
</evidence>
<dbReference type="Pfam" id="PF01453">
    <property type="entry name" value="B_lectin"/>
    <property type="match status" value="1"/>
</dbReference>
<evidence type="ECO:0000256" key="10">
    <source>
        <dbReference type="ARBA" id="ARBA00022840"/>
    </source>
</evidence>
<comment type="catalytic activity">
    <reaction evidence="16">
        <text>L-seryl-[protein] + ATP = O-phospho-L-seryl-[protein] + ADP + H(+)</text>
        <dbReference type="Rhea" id="RHEA:17989"/>
        <dbReference type="Rhea" id="RHEA-COMP:9863"/>
        <dbReference type="Rhea" id="RHEA-COMP:11604"/>
        <dbReference type="ChEBI" id="CHEBI:15378"/>
        <dbReference type="ChEBI" id="CHEBI:29999"/>
        <dbReference type="ChEBI" id="CHEBI:30616"/>
        <dbReference type="ChEBI" id="CHEBI:83421"/>
        <dbReference type="ChEBI" id="CHEBI:456216"/>
        <dbReference type="EC" id="2.7.11.1"/>
    </reaction>
</comment>
<dbReference type="PROSITE" id="PS50011">
    <property type="entry name" value="PROTEIN_KINASE_DOM"/>
    <property type="match status" value="1"/>
</dbReference>
<keyword evidence="3" id="KW-1003">Cell membrane</keyword>
<dbReference type="PROSITE" id="PS50927">
    <property type="entry name" value="BULB_LECTIN"/>
    <property type="match status" value="1"/>
</dbReference>
<evidence type="ECO:0000256" key="8">
    <source>
        <dbReference type="ARBA" id="ARBA00022741"/>
    </source>
</evidence>
<evidence type="ECO:0000256" key="12">
    <source>
        <dbReference type="ARBA" id="ARBA00023136"/>
    </source>
</evidence>
<dbReference type="EnsemblPlants" id="QL08p016945:mrna">
    <property type="protein sequence ID" value="QL08p016945:mrna"/>
    <property type="gene ID" value="QL08p016945"/>
</dbReference>
<dbReference type="InterPro" id="IPR000719">
    <property type="entry name" value="Prot_kinase_dom"/>
</dbReference>
<dbReference type="SUPFAM" id="SSF56112">
    <property type="entry name" value="Protein kinase-like (PK-like)"/>
    <property type="match status" value="1"/>
</dbReference>
<organism evidence="19 20">
    <name type="scientific">Quercus lobata</name>
    <name type="common">Valley oak</name>
    <dbReference type="NCBI Taxonomy" id="97700"/>
    <lineage>
        <taxon>Eukaryota</taxon>
        <taxon>Viridiplantae</taxon>
        <taxon>Streptophyta</taxon>
        <taxon>Embryophyta</taxon>
        <taxon>Tracheophyta</taxon>
        <taxon>Spermatophyta</taxon>
        <taxon>Magnoliopsida</taxon>
        <taxon>eudicotyledons</taxon>
        <taxon>Gunneridae</taxon>
        <taxon>Pentapetalae</taxon>
        <taxon>rosids</taxon>
        <taxon>fabids</taxon>
        <taxon>Fagales</taxon>
        <taxon>Fagaceae</taxon>
        <taxon>Quercus</taxon>
    </lineage>
</organism>
<dbReference type="Gene3D" id="2.90.10.10">
    <property type="entry name" value="Bulb-type lectin domain"/>
    <property type="match status" value="1"/>
</dbReference>
<reference evidence="19 20" key="1">
    <citation type="journal article" date="2016" name="G3 (Bethesda)">
        <title>First Draft Assembly and Annotation of the Genome of a California Endemic Oak Quercus lobata Nee (Fagaceae).</title>
        <authorList>
            <person name="Sork V.L."/>
            <person name="Fitz-Gibbon S.T."/>
            <person name="Puiu D."/>
            <person name="Crepeau M."/>
            <person name="Gugger P.F."/>
            <person name="Sherman R."/>
            <person name="Stevens K."/>
            <person name="Langley C.H."/>
            <person name="Pellegrini M."/>
            <person name="Salzberg S.L."/>
        </authorList>
    </citation>
    <scope>NUCLEOTIDE SEQUENCE [LARGE SCALE GENOMIC DNA]</scope>
    <source>
        <strain evidence="19 20">cv. SW786</strain>
    </source>
</reference>
<dbReference type="GO" id="GO:0004674">
    <property type="term" value="F:protein serine/threonine kinase activity"/>
    <property type="evidence" value="ECO:0007669"/>
    <property type="project" value="UniProtKB-KW"/>
</dbReference>
<keyword evidence="7" id="KW-0732">Signal</keyword>
<evidence type="ECO:0000256" key="7">
    <source>
        <dbReference type="ARBA" id="ARBA00022729"/>
    </source>
</evidence>
<comment type="subcellular location">
    <subcellularLocation>
        <location evidence="1">Cell membrane</location>
        <topology evidence="1">Single-pass type I membrane protein</topology>
    </subcellularLocation>
</comment>
<dbReference type="InParanoid" id="A0A7N2M9U7"/>
<dbReference type="PROSITE" id="PS00108">
    <property type="entry name" value="PROTEIN_KINASE_ST"/>
    <property type="match status" value="1"/>
</dbReference>